<evidence type="ECO:0000256" key="1">
    <source>
        <dbReference type="ARBA" id="ARBA00022527"/>
    </source>
</evidence>
<dbReference type="PIRSF" id="PIRSF000654">
    <property type="entry name" value="Integrin-linked_kinase"/>
    <property type="match status" value="1"/>
</dbReference>
<dbReference type="SUPFAM" id="SSF56112">
    <property type="entry name" value="Protein kinase-like (PK-like)"/>
    <property type="match status" value="1"/>
</dbReference>
<dbReference type="GO" id="GO:0004714">
    <property type="term" value="F:transmembrane receptor protein tyrosine kinase activity"/>
    <property type="evidence" value="ECO:0007669"/>
    <property type="project" value="InterPro"/>
</dbReference>
<dbReference type="InParanoid" id="A0A251U3L4"/>
<dbReference type="PANTHER" id="PTHR27003:SF458">
    <property type="entry name" value="TOLL_INTERLEUKIN-1 RECEPTOR HOMOLOGY (TIR) DOMAIN, PROTEIN KINASE-LIKE DOMAIN PROTEIN-RELATED"/>
    <property type="match status" value="1"/>
</dbReference>
<name>A0A251U3L4_HELAN</name>
<keyword evidence="5" id="KW-0067">ATP-binding</keyword>
<dbReference type="GO" id="GO:0004674">
    <property type="term" value="F:protein serine/threonine kinase activity"/>
    <property type="evidence" value="ECO:0007669"/>
    <property type="project" value="UniProtKB-KW"/>
</dbReference>
<evidence type="ECO:0000256" key="5">
    <source>
        <dbReference type="ARBA" id="ARBA00022840"/>
    </source>
</evidence>
<dbReference type="Gramene" id="mRNA:HanXRQr2_Chr08g0321831">
    <property type="protein sequence ID" value="mRNA:HanXRQr2_Chr08g0321831"/>
    <property type="gene ID" value="HanXRQr2_Chr08g0321831"/>
</dbReference>
<feature type="domain" description="Protein kinase" evidence="6">
    <location>
        <begin position="24"/>
        <end position="296"/>
    </location>
</feature>
<dbReference type="InterPro" id="IPR008271">
    <property type="entry name" value="Ser/Thr_kinase_AS"/>
</dbReference>
<reference evidence="7 9" key="1">
    <citation type="journal article" date="2017" name="Nature">
        <title>The sunflower genome provides insights into oil metabolism, flowering and Asterid evolution.</title>
        <authorList>
            <person name="Badouin H."/>
            <person name="Gouzy J."/>
            <person name="Grassa C.J."/>
            <person name="Murat F."/>
            <person name="Staton S.E."/>
            <person name="Cottret L."/>
            <person name="Lelandais-Briere C."/>
            <person name="Owens G.L."/>
            <person name="Carrere S."/>
            <person name="Mayjonade B."/>
            <person name="Legrand L."/>
            <person name="Gill N."/>
            <person name="Kane N.C."/>
            <person name="Bowers J.E."/>
            <person name="Hubner S."/>
            <person name="Bellec A."/>
            <person name="Berard A."/>
            <person name="Berges H."/>
            <person name="Blanchet N."/>
            <person name="Boniface M.C."/>
            <person name="Brunel D."/>
            <person name="Catrice O."/>
            <person name="Chaidir N."/>
            <person name="Claudel C."/>
            <person name="Donnadieu C."/>
            <person name="Faraut T."/>
            <person name="Fievet G."/>
            <person name="Helmstetter N."/>
            <person name="King M."/>
            <person name="Knapp S.J."/>
            <person name="Lai Z."/>
            <person name="Le Paslier M.C."/>
            <person name="Lippi Y."/>
            <person name="Lorenzon L."/>
            <person name="Mandel J.R."/>
            <person name="Marage G."/>
            <person name="Marchand G."/>
            <person name="Marquand E."/>
            <person name="Bret-Mestries E."/>
            <person name="Morien E."/>
            <person name="Nambeesan S."/>
            <person name="Nguyen T."/>
            <person name="Pegot-Espagnet P."/>
            <person name="Pouilly N."/>
            <person name="Raftis F."/>
            <person name="Sallet E."/>
            <person name="Schiex T."/>
            <person name="Thomas J."/>
            <person name="Vandecasteele C."/>
            <person name="Vares D."/>
            <person name="Vear F."/>
            <person name="Vautrin S."/>
            <person name="Crespi M."/>
            <person name="Mangin B."/>
            <person name="Burke J.M."/>
            <person name="Salse J."/>
            <person name="Munos S."/>
            <person name="Vincourt P."/>
            <person name="Rieseberg L.H."/>
            <person name="Langlade N.B."/>
        </authorList>
    </citation>
    <scope>NUCLEOTIDE SEQUENCE [LARGE SCALE GENOMIC DNA]</scope>
    <source>
        <strain evidence="9">cv. SF193</strain>
        <tissue evidence="7">Leaves</tissue>
    </source>
</reference>
<dbReference type="GO" id="GO:0005524">
    <property type="term" value="F:ATP binding"/>
    <property type="evidence" value="ECO:0007669"/>
    <property type="project" value="UniProtKB-KW"/>
</dbReference>
<dbReference type="InterPro" id="IPR011009">
    <property type="entry name" value="Kinase-like_dom_sf"/>
</dbReference>
<keyword evidence="9" id="KW-1185">Reference proteome</keyword>
<dbReference type="InterPro" id="IPR001245">
    <property type="entry name" value="Ser-Thr/Tyr_kinase_cat_dom"/>
</dbReference>
<evidence type="ECO:0000259" key="6">
    <source>
        <dbReference type="PROSITE" id="PS50011"/>
    </source>
</evidence>
<evidence type="ECO:0000313" key="8">
    <source>
        <dbReference type="EMBL" id="OTG17372.1"/>
    </source>
</evidence>
<reference evidence="8" key="2">
    <citation type="submission" date="2017-02" db="EMBL/GenBank/DDBJ databases">
        <title>Sunflower complete genome.</title>
        <authorList>
            <person name="Langlade N."/>
            <person name="Munos S."/>
        </authorList>
    </citation>
    <scope>NUCLEOTIDE SEQUENCE [LARGE SCALE GENOMIC DNA]</scope>
    <source>
        <tissue evidence="8">Leaves</tissue>
    </source>
</reference>
<dbReference type="Gene3D" id="1.10.510.10">
    <property type="entry name" value="Transferase(Phosphotransferase) domain 1"/>
    <property type="match status" value="1"/>
</dbReference>
<dbReference type="Proteomes" id="UP000215914">
    <property type="component" value="Chromosome 8"/>
</dbReference>
<protein>
    <recommendedName>
        <fullName evidence="6">Protein kinase domain-containing protein</fullName>
    </recommendedName>
</protein>
<dbReference type="Gene3D" id="3.30.200.20">
    <property type="entry name" value="Phosphorylase Kinase, domain 1"/>
    <property type="match status" value="1"/>
</dbReference>
<evidence type="ECO:0000256" key="2">
    <source>
        <dbReference type="ARBA" id="ARBA00022679"/>
    </source>
</evidence>
<sequence length="346" mass="38856">MSSTEEVNYLQIPLQELSDATNAFSEQNLIARGGFGKVYKGVSVNHGNMAIKMLDPLLGQGDHEFKTEIALLSVYKHENMVSLLGFCDEDGKKILVYKHESNGSLDKHLKSTDLTWILVQICLDAARGLQYLHNDVGSEHRILHRDIKSSNILLDENWKAKIADFGLSRVSPANTQSTFLISNVCGTIGYIDPDYYNTGLLTQKSDVYSFGVVLFEVLCGRPTRVRAFRDERQFLTNLIKIHWRRKTLDEIIYPDLQKQINGASLVTFSSIAYQCLMSGNERPTMKKVVEQLQKALDNQLAPSGPMLDDGDFAARHQGKSAGYFLKLIYSSLPSCFEHLNKISADL</sequence>
<keyword evidence="3" id="KW-0547">Nucleotide-binding</keyword>
<dbReference type="SMART" id="SM00220">
    <property type="entry name" value="S_TKc"/>
    <property type="match status" value="1"/>
</dbReference>
<evidence type="ECO:0000256" key="4">
    <source>
        <dbReference type="ARBA" id="ARBA00022777"/>
    </source>
</evidence>
<dbReference type="OMA" id="YKHENMV"/>
<dbReference type="AlphaFoldDB" id="A0A251U3L4"/>
<dbReference type="PROSITE" id="PS50011">
    <property type="entry name" value="PROTEIN_KINASE_DOM"/>
    <property type="match status" value="1"/>
</dbReference>
<dbReference type="InterPro" id="IPR000719">
    <property type="entry name" value="Prot_kinase_dom"/>
</dbReference>
<dbReference type="EMBL" id="CM007897">
    <property type="protein sequence ID" value="OTG17372.1"/>
    <property type="molecule type" value="Genomic_DNA"/>
</dbReference>
<evidence type="ECO:0000313" key="7">
    <source>
        <dbReference type="EMBL" id="KAF5793876.1"/>
    </source>
</evidence>
<reference evidence="7" key="3">
    <citation type="submission" date="2020-06" db="EMBL/GenBank/DDBJ databases">
        <title>Helianthus annuus Genome sequencing and assembly Release 2.</title>
        <authorList>
            <person name="Gouzy J."/>
            <person name="Langlade N."/>
            <person name="Munos S."/>
        </authorList>
    </citation>
    <scope>NUCLEOTIDE SEQUENCE</scope>
    <source>
        <tissue evidence="7">Leaves</tissue>
    </source>
</reference>
<evidence type="ECO:0000256" key="3">
    <source>
        <dbReference type="ARBA" id="ARBA00022741"/>
    </source>
</evidence>
<dbReference type="PROSITE" id="PS00108">
    <property type="entry name" value="PROTEIN_KINASE_ST"/>
    <property type="match status" value="1"/>
</dbReference>
<dbReference type="EMBL" id="MNCJ02000323">
    <property type="protein sequence ID" value="KAF5793876.1"/>
    <property type="molecule type" value="Genomic_DNA"/>
</dbReference>
<dbReference type="InterPro" id="IPR045272">
    <property type="entry name" value="ANXUR1/2-like"/>
</dbReference>
<dbReference type="FunFam" id="3.30.200.20:FF:000039">
    <property type="entry name" value="receptor-like protein kinase FERONIA"/>
    <property type="match status" value="1"/>
</dbReference>
<keyword evidence="1" id="KW-0723">Serine/threonine-protein kinase</keyword>
<gene>
    <name evidence="8" type="ORF">HannXRQ_Chr08g0211491</name>
    <name evidence="7" type="ORF">HanXRQr2_Chr08g0321831</name>
</gene>
<evidence type="ECO:0000313" key="9">
    <source>
        <dbReference type="Proteomes" id="UP000215914"/>
    </source>
</evidence>
<proteinExistence type="predicted"/>
<organism evidence="8 9">
    <name type="scientific">Helianthus annuus</name>
    <name type="common">Common sunflower</name>
    <dbReference type="NCBI Taxonomy" id="4232"/>
    <lineage>
        <taxon>Eukaryota</taxon>
        <taxon>Viridiplantae</taxon>
        <taxon>Streptophyta</taxon>
        <taxon>Embryophyta</taxon>
        <taxon>Tracheophyta</taxon>
        <taxon>Spermatophyta</taxon>
        <taxon>Magnoliopsida</taxon>
        <taxon>eudicotyledons</taxon>
        <taxon>Gunneridae</taxon>
        <taxon>Pentapetalae</taxon>
        <taxon>asterids</taxon>
        <taxon>campanulids</taxon>
        <taxon>Asterales</taxon>
        <taxon>Asteraceae</taxon>
        <taxon>Asteroideae</taxon>
        <taxon>Heliantheae alliance</taxon>
        <taxon>Heliantheae</taxon>
        <taxon>Helianthus</taxon>
    </lineage>
</organism>
<dbReference type="GO" id="GO:0005886">
    <property type="term" value="C:plasma membrane"/>
    <property type="evidence" value="ECO:0000318"/>
    <property type="project" value="GO_Central"/>
</dbReference>
<accession>A0A251U3L4</accession>
<dbReference type="GO" id="GO:0004672">
    <property type="term" value="F:protein kinase activity"/>
    <property type="evidence" value="ECO:0000318"/>
    <property type="project" value="GO_Central"/>
</dbReference>
<dbReference type="PANTHER" id="PTHR27003">
    <property type="entry name" value="OS07G0166700 PROTEIN"/>
    <property type="match status" value="1"/>
</dbReference>
<keyword evidence="2 7" id="KW-0808">Transferase</keyword>
<keyword evidence="4" id="KW-0418">Kinase</keyword>
<dbReference type="Pfam" id="PF07714">
    <property type="entry name" value="PK_Tyr_Ser-Thr"/>
    <property type="match status" value="1"/>
</dbReference>